<dbReference type="Pfam" id="PF00787">
    <property type="entry name" value="PX"/>
    <property type="match status" value="1"/>
</dbReference>
<organism evidence="3">
    <name type="scientific">Albugo laibachii Nc14</name>
    <dbReference type="NCBI Taxonomy" id="890382"/>
    <lineage>
        <taxon>Eukaryota</taxon>
        <taxon>Sar</taxon>
        <taxon>Stramenopiles</taxon>
        <taxon>Oomycota</taxon>
        <taxon>Peronosporomycetes</taxon>
        <taxon>Albuginales</taxon>
        <taxon>Albuginaceae</taxon>
        <taxon>Albugo</taxon>
    </lineage>
</organism>
<feature type="region of interest" description="Disordered" evidence="1">
    <location>
        <begin position="52"/>
        <end position="78"/>
    </location>
</feature>
<evidence type="ECO:0000256" key="1">
    <source>
        <dbReference type="SAM" id="MobiDB-lite"/>
    </source>
</evidence>
<sequence>MSESREMARCRNDERPQFNCNIMRKTVFASRGPEIQEASSNNRRRMSLDDIKSSTKQAGMRPGNNLGEVRGLERKRSDSRVKVKHLNTLMIYSFSPSQDPHREKSAHKLSTSNPTEYLLIFDDIQTARKWQIRRRYSEFFQLNQSIWALFGLSNQKNCQSDVKLQHQCVKCVSAFQAILFPLQQQFPKKNWFHSKNHHVIEKRSQYFRNYLLTWLAVTTGRKIYWDQLRKFSCDEFVAAKALKSTFTPQLHGLCRKVIAALKPILSRFFTTRAMRYNCISGEHGGCVQFNVPSLLSELKCARRRNTLEPIDEKRSSLYASDTDSEYEEEETKEYRLAVTRDNHVEK</sequence>
<dbReference type="Gene3D" id="3.30.1520.10">
    <property type="entry name" value="Phox-like domain"/>
    <property type="match status" value="1"/>
</dbReference>
<name>F0WLD4_9STRA</name>
<dbReference type="AlphaFoldDB" id="F0WLD4"/>
<gene>
    <name evidence="3" type="primary">AlNc14C143G7322</name>
    <name evidence="3" type="ORF">ALNC14_082400</name>
</gene>
<dbReference type="SUPFAM" id="SSF64268">
    <property type="entry name" value="PX domain"/>
    <property type="match status" value="1"/>
</dbReference>
<reference evidence="3" key="2">
    <citation type="submission" date="2011-02" db="EMBL/GenBank/DDBJ databases">
        <authorList>
            <person name="MacLean D."/>
        </authorList>
    </citation>
    <scope>NUCLEOTIDE SEQUENCE</scope>
</reference>
<reference evidence="3" key="1">
    <citation type="journal article" date="2011" name="PLoS Biol.">
        <title>Gene gain and loss during evolution of obligate parasitism in the white rust pathogen of Arabidopsis thaliana.</title>
        <authorList>
            <person name="Kemen E."/>
            <person name="Gardiner A."/>
            <person name="Schultz-Larsen T."/>
            <person name="Kemen A.C."/>
            <person name="Balmuth A.L."/>
            <person name="Robert-Seilaniantz A."/>
            <person name="Bailey K."/>
            <person name="Holub E."/>
            <person name="Studholme D.J."/>
            <person name="Maclean D."/>
            <person name="Jones J.D."/>
        </authorList>
    </citation>
    <scope>NUCLEOTIDE SEQUENCE</scope>
</reference>
<dbReference type="EMBL" id="FR824188">
    <property type="protein sequence ID" value="CCA22097.1"/>
    <property type="molecule type" value="Genomic_DNA"/>
</dbReference>
<dbReference type="InterPro" id="IPR001683">
    <property type="entry name" value="PX_dom"/>
</dbReference>
<feature type="domain" description="PX" evidence="2">
    <location>
        <begin position="95"/>
        <end position="253"/>
    </location>
</feature>
<dbReference type="GO" id="GO:0035091">
    <property type="term" value="F:phosphatidylinositol binding"/>
    <property type="evidence" value="ECO:0007669"/>
    <property type="project" value="InterPro"/>
</dbReference>
<dbReference type="CDD" id="cd06093">
    <property type="entry name" value="PX_domain"/>
    <property type="match status" value="1"/>
</dbReference>
<evidence type="ECO:0000313" key="3">
    <source>
        <dbReference type="EMBL" id="CCA22097.1"/>
    </source>
</evidence>
<dbReference type="PROSITE" id="PS50195">
    <property type="entry name" value="PX"/>
    <property type="match status" value="1"/>
</dbReference>
<evidence type="ECO:0000259" key="2">
    <source>
        <dbReference type="PROSITE" id="PS50195"/>
    </source>
</evidence>
<accession>F0WLD4</accession>
<dbReference type="HOGENOM" id="CLU_802695_0_0_1"/>
<protein>
    <submittedName>
        <fullName evidence="3">AlNc14C143G7322 protein</fullName>
    </submittedName>
</protein>
<dbReference type="InterPro" id="IPR036871">
    <property type="entry name" value="PX_dom_sf"/>
</dbReference>
<proteinExistence type="predicted"/>